<dbReference type="Proteomes" id="UP000326799">
    <property type="component" value="Unassembled WGS sequence"/>
</dbReference>
<dbReference type="EMBL" id="ML733399">
    <property type="protein sequence ID" value="KAB8224505.1"/>
    <property type="molecule type" value="Genomic_DNA"/>
</dbReference>
<dbReference type="AlphaFoldDB" id="A0A5N6F636"/>
<evidence type="ECO:0000256" key="1">
    <source>
        <dbReference type="SAM" id="MobiDB-lite"/>
    </source>
</evidence>
<reference evidence="2 3" key="1">
    <citation type="submission" date="2019-04" db="EMBL/GenBank/DDBJ databases">
        <title>Fungal friends and foes A comparative genomics study of 23 Aspergillus species from section Flavi.</title>
        <authorList>
            <consortium name="DOE Joint Genome Institute"/>
            <person name="Kjaerbolling I."/>
            <person name="Vesth T.C."/>
            <person name="Frisvad J.C."/>
            <person name="Nybo J.L."/>
            <person name="Theobald S."/>
            <person name="Kildgaard S."/>
            <person name="Petersen T.I."/>
            <person name="Kuo A."/>
            <person name="Sato A."/>
            <person name="Lyhne E.K."/>
            <person name="Kogle M.E."/>
            <person name="Wiebenga A."/>
            <person name="Kun R.S."/>
            <person name="Lubbers R.J."/>
            <person name="Makela M.R."/>
            <person name="Barry K."/>
            <person name="Chovatia M."/>
            <person name="Clum A."/>
            <person name="Daum C."/>
            <person name="Haridas S."/>
            <person name="He G."/>
            <person name="LaButti K."/>
            <person name="Lipzen A."/>
            <person name="Mondo S."/>
            <person name="Pangilinan J."/>
            <person name="Riley R."/>
            <person name="Salamov A."/>
            <person name="Simmons B.A."/>
            <person name="Magnuson J.K."/>
            <person name="Henrissat B."/>
            <person name="Mortensen U.H."/>
            <person name="Larsen T.O."/>
            <person name="De vries R.P."/>
            <person name="Grigoriev I.V."/>
            <person name="Machida M."/>
            <person name="Baker S.E."/>
            <person name="Andersen M.R."/>
        </authorList>
    </citation>
    <scope>NUCLEOTIDE SEQUENCE [LARGE SCALE GENOMIC DNA]</scope>
    <source>
        <strain evidence="2 3">CBS 126849</strain>
    </source>
</reference>
<accession>A0A5N6F636</accession>
<feature type="compositionally biased region" description="Basic and acidic residues" evidence="1">
    <location>
        <begin position="96"/>
        <end position="116"/>
    </location>
</feature>
<proteinExistence type="predicted"/>
<gene>
    <name evidence="2" type="ORF">BDV33DRAFT_165473</name>
</gene>
<organism evidence="2 3">
    <name type="scientific">Aspergillus novoparasiticus</name>
    <dbReference type="NCBI Taxonomy" id="986946"/>
    <lineage>
        <taxon>Eukaryota</taxon>
        <taxon>Fungi</taxon>
        <taxon>Dikarya</taxon>
        <taxon>Ascomycota</taxon>
        <taxon>Pezizomycotina</taxon>
        <taxon>Eurotiomycetes</taxon>
        <taxon>Eurotiomycetidae</taxon>
        <taxon>Eurotiales</taxon>
        <taxon>Aspergillaceae</taxon>
        <taxon>Aspergillus</taxon>
        <taxon>Aspergillus subgen. Circumdati</taxon>
    </lineage>
</organism>
<sequence length="116" mass="13324">MSFNIVRNTLIRTRPLLRTSTPTLTRTYQIQAHPEAYSSKNQEFFIAASFPDDFESPTLSEKRGVPTPSWDELHATLSEAAVKADRGEVKMQQLTSREELERMLQPDKLDPKIDEM</sequence>
<evidence type="ECO:0000313" key="2">
    <source>
        <dbReference type="EMBL" id="KAB8224505.1"/>
    </source>
</evidence>
<evidence type="ECO:0000313" key="3">
    <source>
        <dbReference type="Proteomes" id="UP000326799"/>
    </source>
</evidence>
<keyword evidence="3" id="KW-1185">Reference proteome</keyword>
<name>A0A5N6F636_9EURO</name>
<protein>
    <submittedName>
        <fullName evidence="2">Uncharacterized protein</fullName>
    </submittedName>
</protein>
<feature type="region of interest" description="Disordered" evidence="1">
    <location>
        <begin position="86"/>
        <end position="116"/>
    </location>
</feature>